<evidence type="ECO:0000256" key="1">
    <source>
        <dbReference type="ARBA" id="ARBA00000085"/>
    </source>
</evidence>
<dbReference type="AlphaFoldDB" id="A0A1G7GVU8"/>
<dbReference type="EC" id="2.7.13.3" evidence="2"/>
<dbReference type="InterPro" id="IPR003594">
    <property type="entry name" value="HATPase_dom"/>
</dbReference>
<evidence type="ECO:0000313" key="13">
    <source>
        <dbReference type="Proteomes" id="UP000198967"/>
    </source>
</evidence>
<evidence type="ECO:0000256" key="2">
    <source>
        <dbReference type="ARBA" id="ARBA00012438"/>
    </source>
</evidence>
<keyword evidence="9" id="KW-1133">Transmembrane helix</keyword>
<keyword evidence="6 12" id="KW-0418">Kinase</keyword>
<feature type="domain" description="Signal transduction histidine kinase subgroup 3 dimerisation and phosphoacceptor" evidence="11">
    <location>
        <begin position="183"/>
        <end position="241"/>
    </location>
</feature>
<dbReference type="GO" id="GO:0046983">
    <property type="term" value="F:protein dimerization activity"/>
    <property type="evidence" value="ECO:0007669"/>
    <property type="project" value="InterPro"/>
</dbReference>
<dbReference type="InterPro" id="IPR050482">
    <property type="entry name" value="Sensor_HK_TwoCompSys"/>
</dbReference>
<dbReference type="Proteomes" id="UP000198967">
    <property type="component" value="Unassembled WGS sequence"/>
</dbReference>
<keyword evidence="5" id="KW-0547">Nucleotide-binding</keyword>
<dbReference type="PANTHER" id="PTHR24421:SF10">
    <property type="entry name" value="NITRATE_NITRITE SENSOR PROTEIN NARQ"/>
    <property type="match status" value="1"/>
</dbReference>
<dbReference type="OrthoDB" id="227596at2"/>
<dbReference type="PANTHER" id="PTHR24421">
    <property type="entry name" value="NITRATE/NITRITE SENSOR PROTEIN NARX-RELATED"/>
    <property type="match status" value="1"/>
</dbReference>
<dbReference type="InterPro" id="IPR036890">
    <property type="entry name" value="HATPase_C_sf"/>
</dbReference>
<dbReference type="GO" id="GO:0016020">
    <property type="term" value="C:membrane"/>
    <property type="evidence" value="ECO:0007669"/>
    <property type="project" value="InterPro"/>
</dbReference>
<keyword evidence="4" id="KW-0808">Transferase</keyword>
<keyword evidence="7" id="KW-0067">ATP-binding</keyword>
<keyword evidence="9" id="KW-0472">Membrane</keyword>
<evidence type="ECO:0000256" key="4">
    <source>
        <dbReference type="ARBA" id="ARBA00022679"/>
    </source>
</evidence>
<feature type="transmembrane region" description="Helical" evidence="9">
    <location>
        <begin position="83"/>
        <end position="104"/>
    </location>
</feature>
<gene>
    <name evidence="12" type="ORF">SAMN05216377_102475</name>
</gene>
<keyword evidence="8" id="KW-0902">Two-component regulatory system</keyword>
<protein>
    <recommendedName>
        <fullName evidence="2">histidine kinase</fullName>
        <ecNumber evidence="2">2.7.13.3</ecNumber>
    </recommendedName>
</protein>
<feature type="domain" description="Histidine kinase/HSP90-like ATPase" evidence="10">
    <location>
        <begin position="284"/>
        <end position="364"/>
    </location>
</feature>
<evidence type="ECO:0000256" key="9">
    <source>
        <dbReference type="SAM" id="Phobius"/>
    </source>
</evidence>
<evidence type="ECO:0000256" key="6">
    <source>
        <dbReference type="ARBA" id="ARBA00022777"/>
    </source>
</evidence>
<organism evidence="12 13">
    <name type="scientific">Pseudonocardia oroxyli</name>
    <dbReference type="NCBI Taxonomy" id="366584"/>
    <lineage>
        <taxon>Bacteria</taxon>
        <taxon>Bacillati</taxon>
        <taxon>Actinomycetota</taxon>
        <taxon>Actinomycetes</taxon>
        <taxon>Pseudonocardiales</taxon>
        <taxon>Pseudonocardiaceae</taxon>
        <taxon>Pseudonocardia</taxon>
    </lineage>
</organism>
<dbReference type="CDD" id="cd16917">
    <property type="entry name" value="HATPase_UhpB-NarQ-NarX-like"/>
    <property type="match status" value="1"/>
</dbReference>
<reference evidence="12 13" key="1">
    <citation type="submission" date="2016-10" db="EMBL/GenBank/DDBJ databases">
        <authorList>
            <person name="de Groot N.N."/>
        </authorList>
    </citation>
    <scope>NUCLEOTIDE SEQUENCE [LARGE SCALE GENOMIC DNA]</scope>
    <source>
        <strain evidence="12 13">CGMCC 4.3143</strain>
    </source>
</reference>
<dbReference type="GO" id="GO:0000155">
    <property type="term" value="F:phosphorelay sensor kinase activity"/>
    <property type="evidence" value="ECO:0007669"/>
    <property type="project" value="InterPro"/>
</dbReference>
<dbReference type="GO" id="GO:0005524">
    <property type="term" value="F:ATP binding"/>
    <property type="evidence" value="ECO:0007669"/>
    <property type="project" value="UniProtKB-KW"/>
</dbReference>
<dbReference type="InterPro" id="IPR011712">
    <property type="entry name" value="Sig_transdc_His_kin_sub3_dim/P"/>
</dbReference>
<dbReference type="SUPFAM" id="SSF55874">
    <property type="entry name" value="ATPase domain of HSP90 chaperone/DNA topoisomerase II/histidine kinase"/>
    <property type="match status" value="1"/>
</dbReference>
<sequence length="367" mass="38524">MFPDRRAAGMLIGLTALFVALDVLAALLGGRTTGALGPWAGLALQLAADLALLVVLRAPYAVLAFLTAGSVAAVVAPETFVPTVVVNGGAMLLAPTTAAIFVLVQVRDRRATWILVAALTLFAVRVWDPGWDSVPLGLLATAVPALAGRYVAARRRIMADLVERAERTDREQHLLAEQARAEERARLAAEMHDVVSHRITLMVLQAGAMEVTGDERARTLRETGMQALDELRGLVRVLSVPEGPSPRVGPDAPAPDLCALVEASAAAGMTVHLEGELPTGPRGRTLHRVVQEALTNAHKHARGADVWITVDDRGVAVVNGAADPDPELAGSGSGVGLRGLRERVEVAGGTFHAGPTTDGGFEVRAAW</sequence>
<dbReference type="RefSeq" id="WP_093077279.1">
    <property type="nucleotide sequence ID" value="NZ_FNBE01000002.1"/>
</dbReference>
<evidence type="ECO:0000313" key="12">
    <source>
        <dbReference type="EMBL" id="SDE92308.1"/>
    </source>
</evidence>
<name>A0A1G7GVU8_PSEOR</name>
<feature type="transmembrane region" description="Helical" evidence="9">
    <location>
        <begin position="133"/>
        <end position="152"/>
    </location>
</feature>
<feature type="transmembrane region" description="Helical" evidence="9">
    <location>
        <begin position="60"/>
        <end position="77"/>
    </location>
</feature>
<evidence type="ECO:0000256" key="3">
    <source>
        <dbReference type="ARBA" id="ARBA00022553"/>
    </source>
</evidence>
<evidence type="ECO:0000259" key="11">
    <source>
        <dbReference type="Pfam" id="PF07730"/>
    </source>
</evidence>
<dbReference type="STRING" id="366584.SAMN05216377_102475"/>
<keyword evidence="9" id="KW-0812">Transmembrane</keyword>
<evidence type="ECO:0000256" key="7">
    <source>
        <dbReference type="ARBA" id="ARBA00022840"/>
    </source>
</evidence>
<dbReference type="Pfam" id="PF02518">
    <property type="entry name" value="HATPase_c"/>
    <property type="match status" value="1"/>
</dbReference>
<comment type="catalytic activity">
    <reaction evidence="1">
        <text>ATP + protein L-histidine = ADP + protein N-phospho-L-histidine.</text>
        <dbReference type="EC" id="2.7.13.3"/>
    </reaction>
</comment>
<feature type="transmembrane region" description="Helical" evidence="9">
    <location>
        <begin position="35"/>
        <end position="55"/>
    </location>
</feature>
<dbReference type="Pfam" id="PF07730">
    <property type="entry name" value="HisKA_3"/>
    <property type="match status" value="1"/>
</dbReference>
<keyword evidence="13" id="KW-1185">Reference proteome</keyword>
<dbReference type="Gene3D" id="1.20.5.1930">
    <property type="match status" value="1"/>
</dbReference>
<evidence type="ECO:0000259" key="10">
    <source>
        <dbReference type="Pfam" id="PF02518"/>
    </source>
</evidence>
<proteinExistence type="predicted"/>
<dbReference type="EMBL" id="FNBE01000002">
    <property type="protein sequence ID" value="SDE92308.1"/>
    <property type="molecule type" value="Genomic_DNA"/>
</dbReference>
<feature type="transmembrane region" description="Helical" evidence="9">
    <location>
        <begin position="111"/>
        <end position="127"/>
    </location>
</feature>
<keyword evidence="3" id="KW-0597">Phosphoprotein</keyword>
<evidence type="ECO:0000256" key="8">
    <source>
        <dbReference type="ARBA" id="ARBA00023012"/>
    </source>
</evidence>
<accession>A0A1G7GVU8</accession>
<evidence type="ECO:0000256" key="5">
    <source>
        <dbReference type="ARBA" id="ARBA00022741"/>
    </source>
</evidence>
<dbReference type="Gene3D" id="3.30.565.10">
    <property type="entry name" value="Histidine kinase-like ATPase, C-terminal domain"/>
    <property type="match status" value="1"/>
</dbReference>